<protein>
    <recommendedName>
        <fullName evidence="1">Glutaredoxin-like protein</fullName>
    </recommendedName>
</protein>
<comment type="similarity">
    <text evidence="1">Belongs to the glutaredoxin family.</text>
</comment>
<evidence type="ECO:0000256" key="1">
    <source>
        <dbReference type="RuleBase" id="RU363082"/>
    </source>
</evidence>
<organism evidence="2 3">
    <name type="scientific">Saccharomycopsis crataegensis</name>
    <dbReference type="NCBI Taxonomy" id="43959"/>
    <lineage>
        <taxon>Eukaryota</taxon>
        <taxon>Fungi</taxon>
        <taxon>Dikarya</taxon>
        <taxon>Ascomycota</taxon>
        <taxon>Saccharomycotina</taxon>
        <taxon>Saccharomycetes</taxon>
        <taxon>Saccharomycopsidaceae</taxon>
        <taxon>Saccharomycopsis</taxon>
    </lineage>
</organism>
<comment type="caution">
    <text evidence="2">The sequence shown here is derived from an EMBL/GenBank/DDBJ whole genome shotgun (WGS) entry which is preliminary data.</text>
</comment>
<name>A0AAV5QSD6_9ASCO</name>
<dbReference type="RefSeq" id="XP_064854729.1">
    <property type="nucleotide sequence ID" value="XM_064998657.1"/>
</dbReference>
<keyword evidence="1" id="KW-0813">Transport</keyword>
<dbReference type="PANTHER" id="PTHR33558">
    <property type="entry name" value="GLUTAREDOXIN-LIKE PROTEIN C5ORF63 HOMOLOG"/>
    <property type="match status" value="1"/>
</dbReference>
<dbReference type="AlphaFoldDB" id="A0AAV5QSD6"/>
<dbReference type="Pfam" id="PF05768">
    <property type="entry name" value="Glrx-like"/>
    <property type="match status" value="1"/>
</dbReference>
<evidence type="ECO:0000313" key="2">
    <source>
        <dbReference type="EMBL" id="GMM37733.1"/>
    </source>
</evidence>
<evidence type="ECO:0000313" key="3">
    <source>
        <dbReference type="Proteomes" id="UP001360560"/>
    </source>
</evidence>
<accession>A0AAV5QSD6</accession>
<reference evidence="2 3" key="1">
    <citation type="journal article" date="2023" name="Elife">
        <title>Identification of key yeast species and microbe-microbe interactions impacting larval growth of Drosophila in the wild.</title>
        <authorList>
            <person name="Mure A."/>
            <person name="Sugiura Y."/>
            <person name="Maeda R."/>
            <person name="Honda K."/>
            <person name="Sakurai N."/>
            <person name="Takahashi Y."/>
            <person name="Watada M."/>
            <person name="Katoh T."/>
            <person name="Gotoh A."/>
            <person name="Gotoh Y."/>
            <person name="Taniguchi I."/>
            <person name="Nakamura K."/>
            <person name="Hayashi T."/>
            <person name="Katayama T."/>
            <person name="Uemura T."/>
            <person name="Hattori Y."/>
        </authorList>
    </citation>
    <scope>NUCLEOTIDE SEQUENCE [LARGE SCALE GENOMIC DNA]</scope>
    <source>
        <strain evidence="2 3">SC-9</strain>
    </source>
</reference>
<dbReference type="PANTHER" id="PTHR33558:SF1">
    <property type="entry name" value="GLUTAREDOXIN-LIKE PROTEIN C5ORF63 HOMOLOG"/>
    <property type="match status" value="1"/>
</dbReference>
<dbReference type="EMBL" id="BTFZ01000012">
    <property type="protein sequence ID" value="GMM37733.1"/>
    <property type="molecule type" value="Genomic_DNA"/>
</dbReference>
<keyword evidence="1" id="KW-0249">Electron transport</keyword>
<dbReference type="InterPro" id="IPR052565">
    <property type="entry name" value="Glutaredoxin-like_YDR286C"/>
</dbReference>
<dbReference type="SUPFAM" id="SSF52833">
    <property type="entry name" value="Thioredoxin-like"/>
    <property type="match status" value="1"/>
</dbReference>
<dbReference type="Gene3D" id="3.40.30.10">
    <property type="entry name" value="Glutaredoxin"/>
    <property type="match status" value="1"/>
</dbReference>
<keyword evidence="3" id="KW-1185">Reference proteome</keyword>
<dbReference type="GeneID" id="90075708"/>
<dbReference type="Proteomes" id="UP001360560">
    <property type="component" value="Unassembled WGS sequence"/>
</dbReference>
<dbReference type="InterPro" id="IPR008554">
    <property type="entry name" value="Glutaredoxin-like"/>
</dbReference>
<dbReference type="InterPro" id="IPR036249">
    <property type="entry name" value="Thioredoxin-like_sf"/>
</dbReference>
<proteinExistence type="inferred from homology"/>
<sequence length="122" mass="14213">MLAFSSSAKRAAPRIFPVRLFSTTTSLAEKVKLDFFSKEDCGLCVNAKTILDKIIQDKDSSLKNEIEYKVYDITKPENKEWWDSYCFDVPVLHITHEKSTKPVKFMHRLDQKKVIDEINRTI</sequence>
<gene>
    <name evidence="2" type="ORF">DASC09_050580</name>
</gene>